<dbReference type="RefSeq" id="XP_060284480.1">
    <property type="nucleotide sequence ID" value="XM_060432723.1"/>
</dbReference>
<evidence type="ECO:0000259" key="5">
    <source>
        <dbReference type="PROSITE" id="PS50865"/>
    </source>
</evidence>
<dbReference type="GO" id="GO:0008270">
    <property type="term" value="F:zinc ion binding"/>
    <property type="evidence" value="ECO:0007669"/>
    <property type="project" value="UniProtKB-KW"/>
</dbReference>
<organism evidence="6 7">
    <name type="scientific">Phialemonium atrogriseum</name>
    <dbReference type="NCBI Taxonomy" id="1093897"/>
    <lineage>
        <taxon>Eukaryota</taxon>
        <taxon>Fungi</taxon>
        <taxon>Dikarya</taxon>
        <taxon>Ascomycota</taxon>
        <taxon>Pezizomycotina</taxon>
        <taxon>Sordariomycetes</taxon>
        <taxon>Sordariomycetidae</taxon>
        <taxon>Cephalothecales</taxon>
        <taxon>Cephalothecaceae</taxon>
        <taxon>Phialemonium</taxon>
    </lineage>
</organism>
<dbReference type="InterPro" id="IPR002893">
    <property type="entry name" value="Znf_MYND"/>
</dbReference>
<keyword evidence="3" id="KW-0862">Zinc</keyword>
<dbReference type="SUPFAM" id="SSF144232">
    <property type="entry name" value="HIT/MYND zinc finger-like"/>
    <property type="match status" value="1"/>
</dbReference>
<evidence type="ECO:0000256" key="4">
    <source>
        <dbReference type="PROSITE-ProRule" id="PRU00134"/>
    </source>
</evidence>
<dbReference type="Gene3D" id="6.10.140.2220">
    <property type="match status" value="1"/>
</dbReference>
<evidence type="ECO:0000256" key="2">
    <source>
        <dbReference type="ARBA" id="ARBA00022771"/>
    </source>
</evidence>
<dbReference type="Proteomes" id="UP001244011">
    <property type="component" value="Unassembled WGS sequence"/>
</dbReference>
<name>A0AAJ0FHZ8_9PEZI</name>
<keyword evidence="7" id="KW-1185">Reference proteome</keyword>
<evidence type="ECO:0000313" key="6">
    <source>
        <dbReference type="EMBL" id="KAK1768267.1"/>
    </source>
</evidence>
<protein>
    <recommendedName>
        <fullName evidence="5">MYND-type domain-containing protein</fullName>
    </recommendedName>
</protein>
<evidence type="ECO:0000256" key="1">
    <source>
        <dbReference type="ARBA" id="ARBA00022723"/>
    </source>
</evidence>
<dbReference type="EMBL" id="MU839006">
    <property type="protein sequence ID" value="KAK1768267.1"/>
    <property type="molecule type" value="Genomic_DNA"/>
</dbReference>
<sequence>MGPEPCSAPSCTKPGARACTGCTTPPPARYCSQECQKRDWKTHTSVCGGRRYNGFMITNTPFEQTTSSPRIISDYLTPFYFQRYGHEGEERRELEQRLGWREVAEVGKFYDHEGSDTWYYYVYGPGGEHDPPLGRNEIATLCIGVQTFGDVVVVRSGPLGSSYPPLFSKGELVKTVEFSQTANPREVFQARECSRFMRSLPIGIAIPPGAFFASLY</sequence>
<dbReference type="AlphaFoldDB" id="A0AAJ0FHZ8"/>
<accession>A0AAJ0FHZ8</accession>
<proteinExistence type="predicted"/>
<keyword evidence="2 4" id="KW-0863">Zinc-finger</keyword>
<reference evidence="6" key="1">
    <citation type="submission" date="2023-06" db="EMBL/GenBank/DDBJ databases">
        <title>Genome-scale phylogeny and comparative genomics of the fungal order Sordariales.</title>
        <authorList>
            <consortium name="Lawrence Berkeley National Laboratory"/>
            <person name="Hensen N."/>
            <person name="Bonometti L."/>
            <person name="Westerberg I."/>
            <person name="Brannstrom I.O."/>
            <person name="Guillou S."/>
            <person name="Cros-Aarteil S."/>
            <person name="Calhoun S."/>
            <person name="Haridas S."/>
            <person name="Kuo A."/>
            <person name="Mondo S."/>
            <person name="Pangilinan J."/>
            <person name="Riley R."/>
            <person name="Labutti K."/>
            <person name="Andreopoulos B."/>
            <person name="Lipzen A."/>
            <person name="Chen C."/>
            <person name="Yanf M."/>
            <person name="Daum C."/>
            <person name="Ng V."/>
            <person name="Clum A."/>
            <person name="Steindorff A."/>
            <person name="Ohm R."/>
            <person name="Martin F."/>
            <person name="Silar P."/>
            <person name="Natvig D."/>
            <person name="Lalanne C."/>
            <person name="Gautier V."/>
            <person name="Ament-Velasquez S.L."/>
            <person name="Kruys A."/>
            <person name="Hutchinson M.I."/>
            <person name="Powell A.J."/>
            <person name="Barry K."/>
            <person name="Miller A.N."/>
            <person name="Grigoriev I.V."/>
            <person name="Debuchy R."/>
            <person name="Gladieux P."/>
            <person name="Thoren M.H."/>
            <person name="Johannesson H."/>
        </authorList>
    </citation>
    <scope>NUCLEOTIDE SEQUENCE</scope>
    <source>
        <strain evidence="6">8032-3</strain>
    </source>
</reference>
<dbReference type="PROSITE" id="PS50865">
    <property type="entry name" value="ZF_MYND_2"/>
    <property type="match status" value="1"/>
</dbReference>
<comment type="caution">
    <text evidence="6">The sequence shown here is derived from an EMBL/GenBank/DDBJ whole genome shotgun (WGS) entry which is preliminary data.</text>
</comment>
<dbReference type="Pfam" id="PF01753">
    <property type="entry name" value="zf-MYND"/>
    <property type="match status" value="1"/>
</dbReference>
<evidence type="ECO:0000313" key="7">
    <source>
        <dbReference type="Proteomes" id="UP001244011"/>
    </source>
</evidence>
<feature type="domain" description="MYND-type" evidence="5">
    <location>
        <begin position="8"/>
        <end position="47"/>
    </location>
</feature>
<dbReference type="GeneID" id="85315910"/>
<evidence type="ECO:0000256" key="3">
    <source>
        <dbReference type="ARBA" id="ARBA00022833"/>
    </source>
</evidence>
<keyword evidence="1" id="KW-0479">Metal-binding</keyword>
<gene>
    <name evidence="6" type="ORF">QBC33DRAFT_619113</name>
</gene>